<accession>A0A6G1F856</accession>
<protein>
    <submittedName>
        <fullName evidence="2">Uncharacterized protein</fullName>
    </submittedName>
</protein>
<feature type="region of interest" description="Disordered" evidence="1">
    <location>
        <begin position="240"/>
        <end position="265"/>
    </location>
</feature>
<evidence type="ECO:0000313" key="3">
    <source>
        <dbReference type="Proteomes" id="UP000479710"/>
    </source>
</evidence>
<sequence>MTAAQHRLQSASSTNGGSRLLQLTAAPASSIDGGVPDILPDPRAHKQPADREDAMAKDAREAASNSMDRGATASGIPNVEGGSGGSKSVIKVAENNNEKTKKMVRGKVRKRKPRKNTTKGWTPKDTTEEIIQESPGMENGRFTSQLQARTREDDCDSLPQLVGRSGPPGGITNRRMVGGHAPLLLMGAVAGADARRCSGREVGAARHNQGGGGGRRWRAPPLLEEAGAAVGGGGRLPSVARRRRVGRGGSLLPPEEAGGRLLPPLECAASGSPAIGEERLKEINLNQ</sequence>
<feature type="compositionally biased region" description="Polar residues" evidence="1">
    <location>
        <begin position="7"/>
        <end position="17"/>
    </location>
</feature>
<dbReference type="AlphaFoldDB" id="A0A6G1F856"/>
<name>A0A6G1F856_9ORYZ</name>
<dbReference type="Proteomes" id="UP000479710">
    <property type="component" value="Unassembled WGS sequence"/>
</dbReference>
<feature type="compositionally biased region" description="Basic residues" evidence="1">
    <location>
        <begin position="102"/>
        <end position="117"/>
    </location>
</feature>
<gene>
    <name evidence="2" type="ORF">E2562_013844</name>
</gene>
<evidence type="ECO:0000256" key="1">
    <source>
        <dbReference type="SAM" id="MobiDB-lite"/>
    </source>
</evidence>
<feature type="region of interest" description="Disordered" evidence="1">
    <location>
        <begin position="1"/>
        <end position="175"/>
    </location>
</feature>
<comment type="caution">
    <text evidence="2">The sequence shown here is derived from an EMBL/GenBank/DDBJ whole genome shotgun (WGS) entry which is preliminary data.</text>
</comment>
<evidence type="ECO:0000313" key="2">
    <source>
        <dbReference type="EMBL" id="KAF0933107.1"/>
    </source>
</evidence>
<organism evidence="2 3">
    <name type="scientific">Oryza meyeriana var. granulata</name>
    <dbReference type="NCBI Taxonomy" id="110450"/>
    <lineage>
        <taxon>Eukaryota</taxon>
        <taxon>Viridiplantae</taxon>
        <taxon>Streptophyta</taxon>
        <taxon>Embryophyta</taxon>
        <taxon>Tracheophyta</taxon>
        <taxon>Spermatophyta</taxon>
        <taxon>Magnoliopsida</taxon>
        <taxon>Liliopsida</taxon>
        <taxon>Poales</taxon>
        <taxon>Poaceae</taxon>
        <taxon>BOP clade</taxon>
        <taxon>Oryzoideae</taxon>
        <taxon>Oryzeae</taxon>
        <taxon>Oryzinae</taxon>
        <taxon>Oryza</taxon>
        <taxon>Oryza meyeriana</taxon>
    </lineage>
</organism>
<feature type="compositionally biased region" description="Basic and acidic residues" evidence="1">
    <location>
        <begin position="40"/>
        <end position="61"/>
    </location>
</feature>
<reference evidence="2 3" key="1">
    <citation type="submission" date="2019-11" db="EMBL/GenBank/DDBJ databases">
        <title>Whole genome sequence of Oryza granulata.</title>
        <authorList>
            <person name="Li W."/>
        </authorList>
    </citation>
    <scope>NUCLEOTIDE SEQUENCE [LARGE SCALE GENOMIC DNA]</scope>
    <source>
        <strain evidence="3">cv. Menghai</strain>
        <tissue evidence="2">Leaf</tissue>
    </source>
</reference>
<keyword evidence="3" id="KW-1185">Reference proteome</keyword>
<dbReference type="EMBL" id="SPHZ02000001">
    <property type="protein sequence ID" value="KAF0933107.1"/>
    <property type="molecule type" value="Genomic_DNA"/>
</dbReference>
<proteinExistence type="predicted"/>